<comment type="similarity">
    <text evidence="1 6">Belongs to the fructosamine kinase family.</text>
</comment>
<dbReference type="PANTHER" id="PTHR12149:SF8">
    <property type="entry name" value="PROTEIN-RIBULOSAMINE 3-KINASE"/>
    <property type="match status" value="1"/>
</dbReference>
<dbReference type="KEGG" id="slim:SCL_0081"/>
<sequence>MDTTWTAIAQHVAATTGTPFTIRSRQAVGGGCINSATVVQDGRQRYFVKLNDAARLSMFEAEAEGLEEIAQTRSVRVPLPLCAGMVDGSAYLVLEHLDLESAGTRSLERLGHELAQMHRATQKLFGWHRDNTIGSTPQINTPGADWVEFWREHRLGFQLRLAARHGRDLLRQGERLMADLDHFFRSYRPAPSLLHGDLWGGNVGATGQQPVIFDPAVYYGDREADIAMTELFGGFSARFHRAYGEAWPLDDGYKVRKTLYNLYHILNHFNLFGGGYGSQAERMIDSLLSELG</sequence>
<evidence type="ECO:0008006" key="9">
    <source>
        <dbReference type="Google" id="ProtNLM"/>
    </source>
</evidence>
<evidence type="ECO:0000256" key="5">
    <source>
        <dbReference type="ARBA" id="ARBA00022840"/>
    </source>
</evidence>
<accession>A0A1B4XCA8</accession>
<dbReference type="FunFam" id="3.30.200.20:FF:000264">
    <property type="entry name" value="Protein-ribulosamine 3-kinase, chloroplastic"/>
    <property type="match status" value="1"/>
</dbReference>
<dbReference type="GO" id="GO:0016301">
    <property type="term" value="F:kinase activity"/>
    <property type="evidence" value="ECO:0007669"/>
    <property type="project" value="UniProtKB-UniRule"/>
</dbReference>
<name>A0A1B4XCA8_9GAMM</name>
<dbReference type="Gene3D" id="3.30.200.20">
    <property type="entry name" value="Phosphorylase Kinase, domain 1"/>
    <property type="match status" value="1"/>
</dbReference>
<dbReference type="OrthoDB" id="5291879at2"/>
<dbReference type="Gene3D" id="3.90.1200.10">
    <property type="match status" value="1"/>
</dbReference>
<keyword evidence="8" id="KW-1185">Reference proteome</keyword>
<reference evidence="7 8" key="1">
    <citation type="submission" date="2015-05" db="EMBL/GenBank/DDBJ databases">
        <title>Complete genome sequence of a sulfur-oxidizing gammaproteobacterium strain HA5.</title>
        <authorList>
            <person name="Miura A."/>
            <person name="Kojima H."/>
            <person name="Fukui M."/>
        </authorList>
    </citation>
    <scope>NUCLEOTIDE SEQUENCE [LARGE SCALE GENOMIC DNA]</scope>
    <source>
        <strain evidence="7 8">HA5</strain>
    </source>
</reference>
<dbReference type="PANTHER" id="PTHR12149">
    <property type="entry name" value="FRUCTOSAMINE 3 KINASE-RELATED PROTEIN"/>
    <property type="match status" value="1"/>
</dbReference>
<evidence type="ECO:0000256" key="3">
    <source>
        <dbReference type="ARBA" id="ARBA00022741"/>
    </source>
</evidence>
<evidence type="ECO:0000256" key="2">
    <source>
        <dbReference type="ARBA" id="ARBA00022679"/>
    </source>
</evidence>
<dbReference type="EMBL" id="AP014879">
    <property type="protein sequence ID" value="BAV32405.1"/>
    <property type="molecule type" value="Genomic_DNA"/>
</dbReference>
<evidence type="ECO:0000256" key="6">
    <source>
        <dbReference type="PIRNR" id="PIRNR006221"/>
    </source>
</evidence>
<dbReference type="InterPro" id="IPR011009">
    <property type="entry name" value="Kinase-like_dom_sf"/>
</dbReference>
<dbReference type="Pfam" id="PF03881">
    <property type="entry name" value="Fructosamin_kin"/>
    <property type="match status" value="1"/>
</dbReference>
<dbReference type="GO" id="GO:0005524">
    <property type="term" value="F:ATP binding"/>
    <property type="evidence" value="ECO:0007669"/>
    <property type="project" value="UniProtKB-KW"/>
</dbReference>
<keyword evidence="2 6" id="KW-0808">Transferase</keyword>
<keyword evidence="5" id="KW-0067">ATP-binding</keyword>
<evidence type="ECO:0000313" key="7">
    <source>
        <dbReference type="EMBL" id="BAV32405.1"/>
    </source>
</evidence>
<dbReference type="InParanoid" id="A0A1B4XCA8"/>
<proteinExistence type="inferred from homology"/>
<organism evidence="7 8">
    <name type="scientific">Sulfuricaulis limicola</name>
    <dbReference type="NCBI Taxonomy" id="1620215"/>
    <lineage>
        <taxon>Bacteria</taxon>
        <taxon>Pseudomonadati</taxon>
        <taxon>Pseudomonadota</taxon>
        <taxon>Gammaproteobacteria</taxon>
        <taxon>Acidiferrobacterales</taxon>
        <taxon>Acidiferrobacteraceae</taxon>
        <taxon>Sulfuricaulis</taxon>
    </lineage>
</organism>
<dbReference type="GO" id="GO:0005737">
    <property type="term" value="C:cytoplasm"/>
    <property type="evidence" value="ECO:0007669"/>
    <property type="project" value="UniProtKB-ARBA"/>
</dbReference>
<protein>
    <recommendedName>
        <fullName evidence="9">Fructosamine kinase</fullName>
    </recommendedName>
</protein>
<dbReference type="InterPro" id="IPR016477">
    <property type="entry name" value="Fructo-/Ketosamine-3-kinase"/>
</dbReference>
<keyword evidence="4 6" id="KW-0418">Kinase</keyword>
<evidence type="ECO:0000313" key="8">
    <source>
        <dbReference type="Proteomes" id="UP000243180"/>
    </source>
</evidence>
<dbReference type="RefSeq" id="WP_096361774.1">
    <property type="nucleotide sequence ID" value="NZ_AP014879.1"/>
</dbReference>
<dbReference type="SUPFAM" id="SSF56112">
    <property type="entry name" value="Protein kinase-like (PK-like)"/>
    <property type="match status" value="1"/>
</dbReference>
<evidence type="ECO:0000256" key="1">
    <source>
        <dbReference type="ARBA" id="ARBA00009460"/>
    </source>
</evidence>
<dbReference type="FunCoup" id="A0A1B4XCA8">
    <property type="interactions" value="325"/>
</dbReference>
<dbReference type="Proteomes" id="UP000243180">
    <property type="component" value="Chromosome"/>
</dbReference>
<dbReference type="AlphaFoldDB" id="A0A1B4XCA8"/>
<evidence type="ECO:0000256" key="4">
    <source>
        <dbReference type="ARBA" id="ARBA00022777"/>
    </source>
</evidence>
<dbReference type="PIRSF" id="PIRSF006221">
    <property type="entry name" value="Ketosamine-3-kinase"/>
    <property type="match status" value="1"/>
</dbReference>
<gene>
    <name evidence="7" type="ORF">SCL_0081</name>
</gene>
<keyword evidence="3" id="KW-0547">Nucleotide-binding</keyword>